<dbReference type="OrthoDB" id="425936at2759"/>
<feature type="region of interest" description="Disordered" evidence="1">
    <location>
        <begin position="962"/>
        <end position="989"/>
    </location>
</feature>
<dbReference type="SUPFAM" id="SSF50969">
    <property type="entry name" value="YVTN repeat-like/Quinoprotein amine dehydrogenase"/>
    <property type="match status" value="1"/>
</dbReference>
<dbReference type="Proteomes" id="UP000683360">
    <property type="component" value="Unassembled WGS sequence"/>
</dbReference>
<dbReference type="InterPro" id="IPR055188">
    <property type="entry name" value="Choice_anch_I"/>
</dbReference>
<dbReference type="Pfam" id="PF22494">
    <property type="entry name" value="choice_anch_I"/>
    <property type="match status" value="3"/>
</dbReference>
<feature type="compositionally biased region" description="Basic and acidic residues" evidence="1">
    <location>
        <begin position="980"/>
        <end position="989"/>
    </location>
</feature>
<dbReference type="PANTHER" id="PTHR46928">
    <property type="entry name" value="MESENCHYME-SPECIFIC CELL SURFACE GLYCOPROTEIN"/>
    <property type="match status" value="1"/>
</dbReference>
<feature type="signal peptide" evidence="2">
    <location>
        <begin position="1"/>
        <end position="16"/>
    </location>
</feature>
<feature type="domain" description="Choice-of-anchor I" evidence="3">
    <location>
        <begin position="1156"/>
        <end position="1585"/>
    </location>
</feature>
<feature type="compositionally biased region" description="Polar residues" evidence="1">
    <location>
        <begin position="439"/>
        <end position="454"/>
    </location>
</feature>
<feature type="domain" description="Choice-of-anchor I" evidence="3">
    <location>
        <begin position="578"/>
        <end position="1085"/>
    </location>
</feature>
<gene>
    <name evidence="4" type="ORF">MEDL_38090</name>
</gene>
<keyword evidence="5" id="KW-1185">Reference proteome</keyword>
<organism evidence="4 5">
    <name type="scientific">Mytilus edulis</name>
    <name type="common">Blue mussel</name>
    <dbReference type="NCBI Taxonomy" id="6550"/>
    <lineage>
        <taxon>Eukaryota</taxon>
        <taxon>Metazoa</taxon>
        <taxon>Spiralia</taxon>
        <taxon>Lophotrochozoa</taxon>
        <taxon>Mollusca</taxon>
        <taxon>Bivalvia</taxon>
        <taxon>Autobranchia</taxon>
        <taxon>Pteriomorphia</taxon>
        <taxon>Mytilida</taxon>
        <taxon>Mytiloidea</taxon>
        <taxon>Mytilidae</taxon>
        <taxon>Mytilinae</taxon>
        <taxon>Mytilus</taxon>
    </lineage>
</organism>
<feature type="compositionally biased region" description="Polar residues" evidence="1">
    <location>
        <begin position="962"/>
        <end position="978"/>
    </location>
</feature>
<sequence>MKTVVQLLLFTSAVYSQFQLNKLSYFKFPYTTNNNYGFLKDAAHKAAYDSQQRIMYVIGSQSGMSQPRLLHVIDISNPSAPNNLYTHSFDAIDNGRANDVAVCGDTVAVSIESSLATKEGHVELFKTFQRGNVQLVSFGREQVGVDPKGLAFTSDCQKLIIANEGRGDMDEIAQSFVDPQGTVTIMLRNDVGSPAVVTISFDLFLAGRETEYQNKGVRWVYRGNHNAGIINKMSDDLEPEQVTISNDQRFAYVSLPENNAVARIDINAYNVNEIFPLGEKNWQYFGIDCSDQNGGKLSNYPVYSMRQATDIKIATFNGMEVILTAEQGMIKRYTAAQGDEFDESKRARTIAEALDDEFDEFDISWTADLKAAVRDNQRLGRWQVRYSDAPRSALGSIETVQGYGGRGISVHQTQTFSRLYDTEDELERKEFESYASTFNGEASNGGFSPLQQVDQRSDDHGPAPTAIAVGMFDTTPMVVVGTKTGLIHVYRDVNVALRHESVHREGQIAQPWNTLYTTNQTGDSVITDIGKMKILLLVGLCISTALCQFQLTRQSYTTFPSTSGGTPSLFSNAAHQASYDPQERILYVLGAQLAINRPRLLHIVDMFNPAAPSILLTHSIDSSLYGRANDVQVCGDTVAVSVGSPVPTKEGYVIMFTTFRRGNTQLVSVGVEPVGVDPKGMAFTTDCQKLVIANEGRGGLDGSFIDPPGSVSILLRNDLGSPAHVNINFQSFLENREAAYQAQGVRWVYRGDHTAGIVNNMWDDLEPDQVTISMDQRFAYVSLPENNAIARIDINAYSVNEIFGLGLKNWTLFRTDTSDQDGGANLNHYPIYAMYQPTDIATAILNGQEYIVSANQGVIKRYAAADGLTNSFDESKRARQISLDGDFDTATWPATLTTAVNSNQQLGRLLVRESDGRDPISQRIKDVTAYGARSASLWQVQTMSLAYDTADELETKENEVYPNTFNGECSNGNQSPLQQRDLRSDDHGPEPTAIAVGMSGTTPLIVVGTRTGALHLYSDDLLVPRHQSVHREGQNTQTWNALYTANQAGDAIITDIGIINADVSPNGRVLVWVIGSATGSLGVYEKMKTLILIVFHIAAVFCQFSLNKLSYTKLPYTTDNRFGLLRNAAHQAAYHAQERLLYVLGSQTATNEPRLLHIIDASNPSSPSVIHTHEFSATENGRANDIAVCPDSVAVSLESPLATKEGHVEMFVPFRRGDSQLVLIGREPVGVDPKGLAFTSDCQKLIIANEGRGDLDPVAQQFVDPQGTVTILLRNDLGTPALVTINFERFLGGREAEYQSKGVRWVYQGNHNAGVINKMSDDLEPDQVTISNDQRFAYVSLPENNAVARIDINSYSVNEIFALGIKNWTLYNTDCSDQDGGANLVRRPVYSMYQATDIDIVTLNGQEYLLSANQGVIKRYAAVQGDTFDESKRARTIANDGEFDESSFTSEMSTAVRNNQQLGRWQVRYSDHFDFISRQVKNVMGYGGRSVSLWQTQTMSLAFDTGDELETQEFQNYPTTFNGEANNGNQSPIQQVDQRSDDYGPEPTAVASGLYGNNLPIIVVGTRTGLIHMYSDDLLVPRHQSVHREGMTNQPWSTLYTNGQAGDGIITDIGIINANESPNGQPLVWVIGSATGSVAMYQVQLTRK</sequence>
<dbReference type="InterPro" id="IPR011044">
    <property type="entry name" value="Quino_amine_DH_bsu"/>
</dbReference>
<dbReference type="Gene3D" id="2.130.10.10">
    <property type="entry name" value="YVTN repeat-like/Quinoprotein amine dehydrogenase"/>
    <property type="match status" value="2"/>
</dbReference>
<dbReference type="SUPFAM" id="SSF50956">
    <property type="entry name" value="Thermostable phytase (3-phytase)"/>
    <property type="match status" value="1"/>
</dbReference>
<protein>
    <recommendedName>
        <fullName evidence="3">Choice-of-anchor I domain-containing protein</fullName>
    </recommendedName>
</protein>
<comment type="caution">
    <text evidence="4">The sequence shown here is derived from an EMBL/GenBank/DDBJ whole genome shotgun (WGS) entry which is preliminary data.</text>
</comment>
<feature type="domain" description="Choice-of-anchor I" evidence="3">
    <location>
        <begin position="47"/>
        <end position="490"/>
    </location>
</feature>
<reference evidence="4" key="1">
    <citation type="submission" date="2021-03" db="EMBL/GenBank/DDBJ databases">
        <authorList>
            <person name="Bekaert M."/>
        </authorList>
    </citation>
    <scope>NUCLEOTIDE SEQUENCE</scope>
</reference>
<dbReference type="PANTHER" id="PTHR46928:SF1">
    <property type="entry name" value="MESENCHYME-SPECIFIC CELL SURFACE GLYCOPROTEIN"/>
    <property type="match status" value="1"/>
</dbReference>
<keyword evidence="2" id="KW-0732">Signal</keyword>
<evidence type="ECO:0000256" key="2">
    <source>
        <dbReference type="SAM" id="SignalP"/>
    </source>
</evidence>
<feature type="region of interest" description="Disordered" evidence="1">
    <location>
        <begin position="439"/>
        <end position="462"/>
    </location>
</feature>
<feature type="compositionally biased region" description="Polar residues" evidence="1">
    <location>
        <begin position="1518"/>
        <end position="1537"/>
    </location>
</feature>
<evidence type="ECO:0000313" key="5">
    <source>
        <dbReference type="Proteomes" id="UP000683360"/>
    </source>
</evidence>
<evidence type="ECO:0000313" key="4">
    <source>
        <dbReference type="EMBL" id="CAG2224924.1"/>
    </source>
</evidence>
<proteinExistence type="predicted"/>
<feature type="region of interest" description="Disordered" evidence="1">
    <location>
        <begin position="1518"/>
        <end position="1543"/>
    </location>
</feature>
<evidence type="ECO:0000259" key="3">
    <source>
        <dbReference type="Pfam" id="PF22494"/>
    </source>
</evidence>
<feature type="chain" id="PRO_5035838555" description="Choice-of-anchor I domain-containing protein" evidence="2">
    <location>
        <begin position="17"/>
        <end position="1648"/>
    </location>
</feature>
<evidence type="ECO:0000256" key="1">
    <source>
        <dbReference type="SAM" id="MobiDB-lite"/>
    </source>
</evidence>
<name>A0A8S3SZC2_MYTED</name>
<dbReference type="EMBL" id="CAJPWZ010001825">
    <property type="protein sequence ID" value="CAG2224924.1"/>
    <property type="molecule type" value="Genomic_DNA"/>
</dbReference>
<accession>A0A8S3SZC2</accession>
<dbReference type="SUPFAM" id="SSF75011">
    <property type="entry name" value="3-carboxy-cis,cis-mucoante lactonizing enzyme"/>
    <property type="match status" value="1"/>
</dbReference>
<dbReference type="InterPro" id="IPR052956">
    <property type="entry name" value="Mesenchyme-surface_protein"/>
</dbReference>
<dbReference type="InterPro" id="IPR015943">
    <property type="entry name" value="WD40/YVTN_repeat-like_dom_sf"/>
</dbReference>